<dbReference type="EMBL" id="LKAM01000003">
    <property type="protein sequence ID" value="KUM49251.1"/>
    <property type="molecule type" value="Genomic_DNA"/>
</dbReference>
<evidence type="ECO:0000313" key="1">
    <source>
        <dbReference type="EMBL" id="KUM49251.1"/>
    </source>
</evidence>
<name>A0A124GNM2_PICGL</name>
<accession>A0A124GNM2</accession>
<sequence>MKNRFSLTSLTNSHEPFTLGSSGLRCSTLIPPTYLLIQGTILIKNSLPMFWF</sequence>
<protein>
    <submittedName>
        <fullName evidence="1">Uncharacterized protein</fullName>
    </submittedName>
</protein>
<keyword evidence="1" id="KW-0496">Mitochondrion</keyword>
<reference evidence="1" key="1">
    <citation type="journal article" date="2015" name="Genome Biol. Evol.">
        <title>Organellar Genomes of White Spruce (Picea glauca): Assembly and Annotation.</title>
        <authorList>
            <person name="Jackman S.D."/>
            <person name="Warren R.L."/>
            <person name="Gibb E.A."/>
            <person name="Vandervalk B.P."/>
            <person name="Mohamadi H."/>
            <person name="Chu J."/>
            <person name="Raymond A."/>
            <person name="Pleasance S."/>
            <person name="Coope R."/>
            <person name="Wildung M.R."/>
            <person name="Ritland C.E."/>
            <person name="Bousquet J."/>
            <person name="Jones S.J."/>
            <person name="Bohlmann J."/>
            <person name="Birol I."/>
        </authorList>
    </citation>
    <scope>NUCLEOTIDE SEQUENCE [LARGE SCALE GENOMIC DNA]</scope>
    <source>
        <tissue evidence="1">Flushing bud</tissue>
    </source>
</reference>
<proteinExistence type="predicted"/>
<geneLocation type="mitochondrion" evidence="1"/>
<dbReference type="AlphaFoldDB" id="A0A124GNM2"/>
<gene>
    <name evidence="1" type="ORF">ABT39_MTgene3800</name>
</gene>
<organism evidence="1">
    <name type="scientific">Picea glauca</name>
    <name type="common">White spruce</name>
    <name type="synonym">Pinus glauca</name>
    <dbReference type="NCBI Taxonomy" id="3330"/>
    <lineage>
        <taxon>Eukaryota</taxon>
        <taxon>Viridiplantae</taxon>
        <taxon>Streptophyta</taxon>
        <taxon>Embryophyta</taxon>
        <taxon>Tracheophyta</taxon>
        <taxon>Spermatophyta</taxon>
        <taxon>Pinopsida</taxon>
        <taxon>Pinidae</taxon>
        <taxon>Conifers I</taxon>
        <taxon>Pinales</taxon>
        <taxon>Pinaceae</taxon>
        <taxon>Picea</taxon>
    </lineage>
</organism>
<comment type="caution">
    <text evidence="1">The sequence shown here is derived from an EMBL/GenBank/DDBJ whole genome shotgun (WGS) entry which is preliminary data.</text>
</comment>